<feature type="transmembrane region" description="Helical" evidence="7">
    <location>
        <begin position="215"/>
        <end position="237"/>
    </location>
</feature>
<comment type="similarity">
    <text evidence="7">Belongs to the PGAP3 family.</text>
</comment>
<feature type="signal peptide" evidence="7">
    <location>
        <begin position="1"/>
        <end position="23"/>
    </location>
</feature>
<keyword evidence="6 7" id="KW-0472">Membrane</keyword>
<dbReference type="GO" id="GO:0006506">
    <property type="term" value="P:GPI anchor biosynthetic process"/>
    <property type="evidence" value="ECO:0007669"/>
    <property type="project" value="UniProtKB-KW"/>
</dbReference>
<keyword evidence="5 7" id="KW-1133">Transmembrane helix</keyword>
<evidence type="ECO:0000256" key="5">
    <source>
        <dbReference type="ARBA" id="ARBA00022989"/>
    </source>
</evidence>
<dbReference type="GO" id="GO:0005789">
    <property type="term" value="C:endoplasmic reticulum membrane"/>
    <property type="evidence" value="ECO:0007669"/>
    <property type="project" value="UniProtKB-SubCell"/>
</dbReference>
<comment type="function">
    <text evidence="7">Involved in the lipid remodeling steps of GPI-anchor maturation.</text>
</comment>
<comment type="subcellular location">
    <subcellularLocation>
        <location evidence="1">Endomembrane system</location>
        <topology evidence="1">Multi-pass membrane protein</topology>
    </subcellularLocation>
    <subcellularLocation>
        <location evidence="7">Endoplasmic reticulum membrane</location>
        <topology evidence="7">Multi-pass membrane protein</topology>
    </subcellularLocation>
</comment>
<feature type="transmembrane region" description="Helical" evidence="7">
    <location>
        <begin position="161"/>
        <end position="181"/>
    </location>
</feature>
<evidence type="ECO:0000256" key="1">
    <source>
        <dbReference type="ARBA" id="ARBA00004127"/>
    </source>
</evidence>
<evidence type="ECO:0000256" key="6">
    <source>
        <dbReference type="ARBA" id="ARBA00023136"/>
    </source>
</evidence>
<name>A0A1C7NRA9_9FUNG</name>
<keyword evidence="7" id="KW-0256">Endoplasmic reticulum</keyword>
<feature type="transmembrane region" description="Helical" evidence="7">
    <location>
        <begin position="249"/>
        <end position="270"/>
    </location>
</feature>
<evidence type="ECO:0000256" key="3">
    <source>
        <dbReference type="ARBA" id="ARBA00022692"/>
    </source>
</evidence>
<dbReference type="PANTHER" id="PTHR13148:SF0">
    <property type="entry name" value="POST-GPI ATTACHMENT TO PROTEINS FACTOR 3"/>
    <property type="match status" value="1"/>
</dbReference>
<dbReference type="Proteomes" id="UP000093000">
    <property type="component" value="Unassembled WGS sequence"/>
</dbReference>
<keyword evidence="2 7" id="KW-0337">GPI-anchor biosynthesis</keyword>
<keyword evidence="3 7" id="KW-0812">Transmembrane</keyword>
<dbReference type="PANTHER" id="PTHR13148">
    <property type="entry name" value="PER1-RELATED"/>
    <property type="match status" value="1"/>
</dbReference>
<dbReference type="InParanoid" id="A0A1C7NRA9"/>
<evidence type="ECO:0000256" key="4">
    <source>
        <dbReference type="ARBA" id="ARBA00022729"/>
    </source>
</evidence>
<dbReference type="OrthoDB" id="419770at2759"/>
<gene>
    <name evidence="8" type="primary">SPAC823.07</name>
    <name evidence="8" type="ORF">A0J61_00298</name>
</gene>
<dbReference type="InterPro" id="IPR007217">
    <property type="entry name" value="Per1-like"/>
</dbReference>
<dbReference type="FunCoup" id="A0A1C7NRA9">
    <property type="interactions" value="96"/>
</dbReference>
<evidence type="ECO:0000313" key="8">
    <source>
        <dbReference type="EMBL" id="OBZ91632.1"/>
    </source>
</evidence>
<evidence type="ECO:0000256" key="7">
    <source>
        <dbReference type="RuleBase" id="RU365066"/>
    </source>
</evidence>
<keyword evidence="4 7" id="KW-0732">Signal</keyword>
<dbReference type="PROSITE" id="PS51257">
    <property type="entry name" value="PROKAR_LIPOPROTEIN"/>
    <property type="match status" value="1"/>
</dbReference>
<dbReference type="GO" id="GO:0016788">
    <property type="term" value="F:hydrolase activity, acting on ester bonds"/>
    <property type="evidence" value="ECO:0007669"/>
    <property type="project" value="TreeGrafter"/>
</dbReference>
<dbReference type="Pfam" id="PF04080">
    <property type="entry name" value="Per1"/>
    <property type="match status" value="1"/>
</dbReference>
<proteinExistence type="inferred from homology"/>
<reference evidence="8 9" key="1">
    <citation type="submission" date="2016-03" db="EMBL/GenBank/DDBJ databases">
        <title>Choanephora cucurbitarum.</title>
        <authorList>
            <person name="Min B."/>
            <person name="Park H."/>
            <person name="Park J.-H."/>
            <person name="Shin H.-D."/>
            <person name="Choi I.-G."/>
        </authorList>
    </citation>
    <scope>NUCLEOTIDE SEQUENCE [LARGE SCALE GENOMIC DNA]</scope>
    <source>
        <strain evidence="8 9">KUS-F28377</strain>
    </source>
</reference>
<dbReference type="STRING" id="101091.A0A1C7NRA9"/>
<comment type="caution">
    <text evidence="8">The sequence shown here is derived from an EMBL/GenBank/DDBJ whole genome shotgun (WGS) entry which is preliminary data.</text>
</comment>
<evidence type="ECO:0000256" key="2">
    <source>
        <dbReference type="ARBA" id="ARBA00022502"/>
    </source>
</evidence>
<feature type="transmembrane region" description="Helical" evidence="7">
    <location>
        <begin position="188"/>
        <end position="209"/>
    </location>
</feature>
<dbReference type="EMBL" id="LUGH01000006">
    <property type="protein sequence ID" value="OBZ91632.1"/>
    <property type="molecule type" value="Genomic_DNA"/>
</dbReference>
<organism evidence="8 9">
    <name type="scientific">Choanephora cucurbitarum</name>
    <dbReference type="NCBI Taxonomy" id="101091"/>
    <lineage>
        <taxon>Eukaryota</taxon>
        <taxon>Fungi</taxon>
        <taxon>Fungi incertae sedis</taxon>
        <taxon>Mucoromycota</taxon>
        <taxon>Mucoromycotina</taxon>
        <taxon>Mucoromycetes</taxon>
        <taxon>Mucorales</taxon>
        <taxon>Mucorineae</taxon>
        <taxon>Choanephoraceae</taxon>
        <taxon>Choanephoroideae</taxon>
        <taxon>Choanephora</taxon>
    </lineage>
</organism>
<evidence type="ECO:0000313" key="9">
    <source>
        <dbReference type="Proteomes" id="UP000093000"/>
    </source>
</evidence>
<accession>A0A1C7NRA9</accession>
<feature type="transmembrane region" description="Helical" evidence="7">
    <location>
        <begin position="282"/>
        <end position="301"/>
    </location>
</feature>
<sequence>MRFQLAILVVVAVFLAACHGSSGDRQPEYIACVEHCTAQTDISQLPLYLRLLQWTVRQDCSYHCMQQITQRAMVEGSHIHQYHGKWPFKRVFGIQEPASVIFSVLNGWMHLRYFKKIRQQVSSAYFLKKFYLGIAVVGINAWLWSTVFHTRDTPITEKLDYFSAGLYILFGFCVAILRIYYVRGWKAWMLCGACSLAYIAHVAYLSSLYRFDYGYNMLACIIVGSLQTGSWLFWSILQYTPWGRPERRSFAWMAGVSVILVSCAMALEVFDFPPYKEVLDAHSLWHAATIPLAPFFYRFLLRDTELETTYRFAKDKRSSQ</sequence>
<feature type="chain" id="PRO_5016482185" description="Post-GPI attachment to proteins factor 3" evidence="7">
    <location>
        <begin position="24"/>
        <end position="320"/>
    </location>
</feature>
<protein>
    <recommendedName>
        <fullName evidence="7">Post-GPI attachment to proteins factor 3</fullName>
    </recommendedName>
</protein>
<comment type="caution">
    <text evidence="7">Lacks conserved residue(s) required for the propagation of feature annotation.</text>
</comment>
<keyword evidence="9" id="KW-1185">Reference proteome</keyword>
<feature type="transmembrane region" description="Helical" evidence="7">
    <location>
        <begin position="130"/>
        <end position="149"/>
    </location>
</feature>
<dbReference type="AlphaFoldDB" id="A0A1C7NRA9"/>